<keyword evidence="3" id="KW-1185">Reference proteome</keyword>
<dbReference type="GO" id="GO:0008483">
    <property type="term" value="F:transaminase activity"/>
    <property type="evidence" value="ECO:0007669"/>
    <property type="project" value="UniProtKB-KW"/>
</dbReference>
<sequence length="252" mass="26693">MTDASVLVVQNGPNGGPGRFGECLTEAGLALDVVHGYAGQTPPETLDPREHQAVVVLGGGFMPDASDRAPWLTATRKLVTQALEREVPVFGVCLGGQLLAQVAGGSVRAEHGTPEVGSTPLTLRDEAADDPLFHELPPRVTAIENHVDAITTLPPGAHWLMSSTDCPYQAFRVGTSAWGVQFHPEITPARLRDWDPARLHRLGFAPDEVSRTAQRNESAADPVWRTVAHRFAAVVRAGGAPSGTGRPENAAG</sequence>
<dbReference type="Pfam" id="PF00117">
    <property type="entry name" value="GATase"/>
    <property type="match status" value="1"/>
</dbReference>
<dbReference type="InterPro" id="IPR029062">
    <property type="entry name" value="Class_I_gatase-like"/>
</dbReference>
<evidence type="ECO:0000313" key="2">
    <source>
        <dbReference type="EMBL" id="OEV05608.1"/>
    </source>
</evidence>
<dbReference type="SUPFAM" id="SSF52317">
    <property type="entry name" value="Class I glutamine amidotransferase-like"/>
    <property type="match status" value="1"/>
</dbReference>
<dbReference type="OrthoDB" id="5196541at2"/>
<dbReference type="STRING" id="1075402.AN216_02840"/>
<dbReference type="RefSeq" id="WP_070194965.1">
    <property type="nucleotide sequence ID" value="NZ_LJGU01000095.1"/>
</dbReference>
<evidence type="ECO:0000259" key="1">
    <source>
        <dbReference type="Pfam" id="PF00117"/>
    </source>
</evidence>
<feature type="domain" description="Glutamine amidotransferase" evidence="1">
    <location>
        <begin position="43"/>
        <end position="189"/>
    </location>
</feature>
<dbReference type="Gene3D" id="3.40.50.880">
    <property type="match status" value="1"/>
</dbReference>
<dbReference type="InterPro" id="IPR017926">
    <property type="entry name" value="GATASE"/>
</dbReference>
<comment type="caution">
    <text evidence="2">The sequence shown here is derived from an EMBL/GenBank/DDBJ whole genome shotgun (WGS) entry which is preliminary data.</text>
</comment>
<dbReference type="PATRIC" id="fig|1075402.3.peg.3960"/>
<dbReference type="PANTHER" id="PTHR42695">
    <property type="entry name" value="GLUTAMINE AMIDOTRANSFERASE YLR126C-RELATED"/>
    <property type="match status" value="1"/>
</dbReference>
<dbReference type="CDD" id="cd01741">
    <property type="entry name" value="GATase1_1"/>
    <property type="match status" value="1"/>
</dbReference>
<organism evidence="2 3">
    <name type="scientific">Streptomyces oceani</name>
    <dbReference type="NCBI Taxonomy" id="1075402"/>
    <lineage>
        <taxon>Bacteria</taxon>
        <taxon>Bacillati</taxon>
        <taxon>Actinomycetota</taxon>
        <taxon>Actinomycetes</taxon>
        <taxon>Kitasatosporales</taxon>
        <taxon>Streptomycetaceae</taxon>
        <taxon>Streptomyces</taxon>
    </lineage>
</organism>
<dbReference type="PANTHER" id="PTHR42695:SF5">
    <property type="entry name" value="GLUTAMINE AMIDOTRANSFERASE YLR126C-RELATED"/>
    <property type="match status" value="1"/>
</dbReference>
<dbReference type="AlphaFoldDB" id="A0A1E7KNY4"/>
<dbReference type="EMBL" id="LJGU01000095">
    <property type="protein sequence ID" value="OEV05608.1"/>
    <property type="molecule type" value="Genomic_DNA"/>
</dbReference>
<dbReference type="InterPro" id="IPR044992">
    <property type="entry name" value="ChyE-like"/>
</dbReference>
<reference evidence="2 3" key="1">
    <citation type="journal article" date="2016" name="Front. Microbiol.">
        <title>Comparative Genomics Analysis of Streptomyces Species Reveals Their Adaptation to the Marine Environment and Their Diversity at the Genomic Level.</title>
        <authorList>
            <person name="Tian X."/>
            <person name="Zhang Z."/>
            <person name="Yang T."/>
            <person name="Chen M."/>
            <person name="Li J."/>
            <person name="Chen F."/>
            <person name="Yang J."/>
            <person name="Li W."/>
            <person name="Zhang B."/>
            <person name="Zhang Z."/>
            <person name="Wu J."/>
            <person name="Zhang C."/>
            <person name="Long L."/>
            <person name="Xiao J."/>
        </authorList>
    </citation>
    <scope>NUCLEOTIDE SEQUENCE [LARGE SCALE GENOMIC DNA]</scope>
    <source>
        <strain evidence="2 3">SCSIO 02100</strain>
    </source>
</reference>
<dbReference type="GO" id="GO:0005829">
    <property type="term" value="C:cytosol"/>
    <property type="evidence" value="ECO:0007669"/>
    <property type="project" value="TreeGrafter"/>
</dbReference>
<keyword evidence="2" id="KW-0032">Aminotransferase</keyword>
<dbReference type="PROSITE" id="PS51273">
    <property type="entry name" value="GATASE_TYPE_1"/>
    <property type="match status" value="1"/>
</dbReference>
<gene>
    <name evidence="2" type="ORF">AN216_02840</name>
</gene>
<evidence type="ECO:0000313" key="3">
    <source>
        <dbReference type="Proteomes" id="UP000176101"/>
    </source>
</evidence>
<proteinExistence type="predicted"/>
<keyword evidence="2" id="KW-0808">Transferase</keyword>
<dbReference type="Proteomes" id="UP000176101">
    <property type="component" value="Unassembled WGS sequence"/>
</dbReference>
<protein>
    <submittedName>
        <fullName evidence="2">Aminotransferase</fullName>
    </submittedName>
</protein>
<name>A0A1E7KNY4_9ACTN</name>
<accession>A0A1E7KNY4</accession>